<protein>
    <submittedName>
        <fullName evidence="5">Uncharacterized protein</fullName>
    </submittedName>
</protein>
<dbReference type="GO" id="GO:0051539">
    <property type="term" value="F:4 iron, 4 sulfur cluster binding"/>
    <property type="evidence" value="ECO:0007669"/>
    <property type="project" value="UniProtKB-KW"/>
</dbReference>
<dbReference type="Pfam" id="PF00730">
    <property type="entry name" value="HhH-GPD"/>
    <property type="match status" value="1"/>
</dbReference>
<dbReference type="OrthoDB" id="9802365at2"/>
<dbReference type="PANTHER" id="PTHR10359">
    <property type="entry name" value="A/G-SPECIFIC ADENINE GLYCOSYLASE/ENDONUCLEASE III"/>
    <property type="match status" value="1"/>
</dbReference>
<dbReference type="SUPFAM" id="SSF48150">
    <property type="entry name" value="DNA-glycosylase"/>
    <property type="match status" value="1"/>
</dbReference>
<dbReference type="InterPro" id="IPR023170">
    <property type="entry name" value="HhH_base_excis_C"/>
</dbReference>
<dbReference type="PANTHER" id="PTHR10359:SF19">
    <property type="entry name" value="DNA REPAIR GLYCOSYLASE MJ1434-RELATED"/>
    <property type="match status" value="1"/>
</dbReference>
<evidence type="ECO:0000313" key="5">
    <source>
        <dbReference type="EMBL" id="ANK61915.1"/>
    </source>
</evidence>
<evidence type="ECO:0000256" key="1">
    <source>
        <dbReference type="ARBA" id="ARBA00022485"/>
    </source>
</evidence>
<dbReference type="GO" id="GO:0006284">
    <property type="term" value="P:base-excision repair"/>
    <property type="evidence" value="ECO:0007669"/>
    <property type="project" value="InterPro"/>
</dbReference>
<reference evidence="5 6" key="1">
    <citation type="submission" date="2016-03" db="EMBL/GenBank/DDBJ databases">
        <title>Pediococcus and Lactobacillus from brewery environment - whole genome sequencing and assembly.</title>
        <authorList>
            <person name="Behr J."/>
            <person name="Geissler A.J."/>
            <person name="Vogel R.F."/>
        </authorList>
    </citation>
    <scope>NUCLEOTIDE SEQUENCE [LARGE SCALE GENOMIC DNA]</scope>
    <source>
        <strain evidence="5 6">TMW 1.1989</strain>
    </source>
</reference>
<keyword evidence="4" id="KW-0411">Iron-sulfur</keyword>
<keyword evidence="1" id="KW-0004">4Fe-4S</keyword>
<dbReference type="Proteomes" id="UP000078582">
    <property type="component" value="Chromosome"/>
</dbReference>
<dbReference type="InterPro" id="IPR003265">
    <property type="entry name" value="HhH-GPD_domain"/>
</dbReference>
<keyword evidence="2" id="KW-0479">Metal-binding</keyword>
<dbReference type="Gene3D" id="1.10.340.30">
    <property type="entry name" value="Hypothetical protein, domain 2"/>
    <property type="match status" value="1"/>
</dbReference>
<evidence type="ECO:0000256" key="2">
    <source>
        <dbReference type="ARBA" id="ARBA00022723"/>
    </source>
</evidence>
<accession>A0A192H0N5</accession>
<organism evidence="5 6">
    <name type="scientific">Loigolactobacillus backii</name>
    <dbReference type="NCBI Taxonomy" id="375175"/>
    <lineage>
        <taxon>Bacteria</taxon>
        <taxon>Bacillati</taxon>
        <taxon>Bacillota</taxon>
        <taxon>Bacilli</taxon>
        <taxon>Lactobacillales</taxon>
        <taxon>Lactobacillaceae</taxon>
        <taxon>Loigolactobacillus</taxon>
    </lineage>
</organism>
<dbReference type="GO" id="GO:0003824">
    <property type="term" value="F:catalytic activity"/>
    <property type="evidence" value="ECO:0007669"/>
    <property type="project" value="InterPro"/>
</dbReference>
<dbReference type="RefSeq" id="WP_068225812.1">
    <property type="nucleotide sequence ID" value="NZ_CP014623.1"/>
</dbReference>
<dbReference type="InterPro" id="IPR011257">
    <property type="entry name" value="DNA_glycosylase"/>
</dbReference>
<evidence type="ECO:0000313" key="6">
    <source>
        <dbReference type="Proteomes" id="UP000078582"/>
    </source>
</evidence>
<gene>
    <name evidence="5" type="ORF">AYR53_03510</name>
</gene>
<keyword evidence="6" id="KW-1185">Reference proteome</keyword>
<dbReference type="EMBL" id="CP014873">
    <property type="protein sequence ID" value="ANK61915.1"/>
    <property type="molecule type" value="Genomic_DNA"/>
</dbReference>
<keyword evidence="3" id="KW-0408">Iron</keyword>
<dbReference type="GO" id="GO:0046872">
    <property type="term" value="F:metal ion binding"/>
    <property type="evidence" value="ECO:0007669"/>
    <property type="project" value="UniProtKB-KW"/>
</dbReference>
<evidence type="ECO:0000256" key="4">
    <source>
        <dbReference type="ARBA" id="ARBA00023014"/>
    </source>
</evidence>
<dbReference type="KEGG" id="lbt:AYR52_09640"/>
<dbReference type="AlphaFoldDB" id="A0A192H0N5"/>
<dbReference type="CDD" id="cd00056">
    <property type="entry name" value="ENDO3c"/>
    <property type="match status" value="1"/>
</dbReference>
<proteinExistence type="predicted"/>
<dbReference type="PIRSF" id="PIRSF001435">
    <property type="entry name" value="Nth"/>
    <property type="match status" value="1"/>
</dbReference>
<dbReference type="SMART" id="SM00478">
    <property type="entry name" value="ENDO3c"/>
    <property type="match status" value="1"/>
</dbReference>
<dbReference type="GeneID" id="42981308"/>
<name>A0A192H0N5_9LACO</name>
<evidence type="ECO:0000256" key="3">
    <source>
        <dbReference type="ARBA" id="ARBA00023004"/>
    </source>
</evidence>
<sequence length="214" mass="24611">MNLKPLYNTLEEHLGPQNWMQIETWAQTPFQVIWSAILIQNANSNNAGAAAVDLLAATNNDPQVIRQLTIEQLATIIQRAGLYKTKAGYIKAAADWLATYQDDPQKIEQLSREQLQNQLLAVKGIGNETADDILLYGFRKPVFIVDAYAKRQFKWLGLTMPTKYRPFQKVVENDWQLNWQQAQELHALIDTFGKQIKNQLQWNESFMGDFKLTE</sequence>
<dbReference type="Gene3D" id="1.10.1670.10">
    <property type="entry name" value="Helix-hairpin-Helix base-excision DNA repair enzymes (C-terminal)"/>
    <property type="match status" value="1"/>
</dbReference>